<comment type="caution">
    <text evidence="2">The sequence shown here is derived from an EMBL/GenBank/DDBJ whole genome shotgun (WGS) entry which is preliminary data.</text>
</comment>
<evidence type="ECO:0000313" key="3">
    <source>
        <dbReference type="Proteomes" id="UP000824540"/>
    </source>
</evidence>
<accession>A0A8T2PKV9</accession>
<gene>
    <name evidence="2" type="ORF">JZ751_020970</name>
</gene>
<dbReference type="InterPro" id="IPR051493">
    <property type="entry name" value="CHD"/>
</dbReference>
<keyword evidence="3" id="KW-1185">Reference proteome</keyword>
<name>A0A8T2PKV9_9TELE</name>
<organism evidence="2 3">
    <name type="scientific">Albula glossodonta</name>
    <name type="common">roundjaw bonefish</name>
    <dbReference type="NCBI Taxonomy" id="121402"/>
    <lineage>
        <taxon>Eukaryota</taxon>
        <taxon>Metazoa</taxon>
        <taxon>Chordata</taxon>
        <taxon>Craniata</taxon>
        <taxon>Vertebrata</taxon>
        <taxon>Euteleostomi</taxon>
        <taxon>Actinopterygii</taxon>
        <taxon>Neopterygii</taxon>
        <taxon>Teleostei</taxon>
        <taxon>Albuliformes</taxon>
        <taxon>Albulidae</taxon>
        <taxon>Albula</taxon>
    </lineage>
</organism>
<feature type="compositionally biased region" description="Polar residues" evidence="1">
    <location>
        <begin position="347"/>
        <end position="357"/>
    </location>
</feature>
<dbReference type="AlphaFoldDB" id="A0A8T2PKV9"/>
<protein>
    <recommendedName>
        <fullName evidence="4">Chromodomain helicase DNA binding protein 9</fullName>
    </recommendedName>
</protein>
<feature type="region of interest" description="Disordered" evidence="1">
    <location>
        <begin position="185"/>
        <end position="208"/>
    </location>
</feature>
<dbReference type="EMBL" id="JAFBMS010000005">
    <property type="protein sequence ID" value="KAG9352556.1"/>
    <property type="molecule type" value="Genomic_DNA"/>
</dbReference>
<dbReference type="Proteomes" id="UP000824540">
    <property type="component" value="Unassembled WGS sequence"/>
</dbReference>
<evidence type="ECO:0000256" key="1">
    <source>
        <dbReference type="SAM" id="MobiDB-lite"/>
    </source>
</evidence>
<sequence>MMADPMMDFFDDSNLFIGGLEGLSDEGFAAGPMSLVDDLNLGAGYAPLQMEPLAAEKHPCLGPPSSSVPSHHDVPFEQQAVYYNGAKAPQPMGQMFPGSGNSCGSLPQHQYCSSSLQQAHQAHRLFPDSSPMWGNQSQNGNPYHCLPQQHQEQQHLNQYPHVQSSQHQTPAQALHHHGKVFVQHNQQHQQNQPAFFQGNPSQRQQQQQQTCPNLASRFNAEQNGSLFNHRGAANTFNQHKSYEDMHGALFSGGPEQQQNRMLGFQGDFMYPGPTPDVAQSFATLHSHPSCSVSSGAACSPSSFSPHVQPALKVGGPLPPTPATTAGQATPHSSMPESSGAGDAFSMLSGTDQHQQQQFSISLGGECPFQAMQAQGNYPESEMFTEGTGCLPGSANELHSNRQEHCESNLLPAACRNGFQALGQTLLPQAGAHTSVFEGLEAPDLLGDDLLPPLEPTLDQDTAFEQQHKSNCPWINHNQGKEELISLPQNFTAQEMWRRQWFNLSDKAGQMPSTHVTYTRHTKSLRTHFWKPAIVGERVSPLNDDSSPATQTSGRSSLESPVWLALLESGSTSAPPLRGTSLLFCS</sequence>
<proteinExistence type="predicted"/>
<dbReference type="PANTHER" id="PTHR46850">
    <property type="entry name" value="CHROMODOMAIN-HELICASE-DNA-BINDING PROTEIN 9"/>
    <property type="match status" value="1"/>
</dbReference>
<feature type="compositionally biased region" description="Polar residues" evidence="1">
    <location>
        <begin position="160"/>
        <end position="171"/>
    </location>
</feature>
<evidence type="ECO:0008006" key="4">
    <source>
        <dbReference type="Google" id="ProtNLM"/>
    </source>
</evidence>
<feature type="region of interest" description="Disordered" evidence="1">
    <location>
        <begin position="151"/>
        <end position="173"/>
    </location>
</feature>
<feature type="region of interest" description="Disordered" evidence="1">
    <location>
        <begin position="295"/>
        <end position="357"/>
    </location>
</feature>
<dbReference type="OrthoDB" id="5857104at2759"/>
<dbReference type="PANTHER" id="PTHR46850:SF1">
    <property type="entry name" value="CHROMODOMAIN-HELICASE-DNA-BINDING PROTEIN 9"/>
    <property type="match status" value="1"/>
</dbReference>
<feature type="compositionally biased region" description="Low complexity" evidence="1">
    <location>
        <begin position="295"/>
        <end position="305"/>
    </location>
</feature>
<reference evidence="2" key="1">
    <citation type="thesis" date="2021" institute="BYU ScholarsArchive" country="Provo, UT, USA">
        <title>Applications of and Algorithms for Genome Assembly and Genomic Analyses with an Emphasis on Marine Teleosts.</title>
        <authorList>
            <person name="Pickett B.D."/>
        </authorList>
    </citation>
    <scope>NUCLEOTIDE SEQUENCE</scope>
    <source>
        <strain evidence="2">HI-2016</strain>
    </source>
</reference>
<evidence type="ECO:0000313" key="2">
    <source>
        <dbReference type="EMBL" id="KAG9352556.1"/>
    </source>
</evidence>